<name>A0A839RS02_9ACTN</name>
<dbReference type="PANTHER" id="PTHR40763:SF5">
    <property type="entry name" value="MEMBRANE PROTEIN"/>
    <property type="match status" value="1"/>
</dbReference>
<evidence type="ECO:0000259" key="1">
    <source>
        <dbReference type="Pfam" id="PF08044"/>
    </source>
</evidence>
<dbReference type="OrthoDB" id="4772576at2"/>
<proteinExistence type="predicted"/>
<sequence length="193" mass="20765">MTQPDRRNLRASDKDREVAVKIVNQAHSEGRITLSELDERLVAVYSAVTYTDLDAVVADLPVPALPGVSPAQSSAQPLRLNAGFSDLKRDGYWKVPNHIVASTAMGSLKLDFTQAEFPYGQVLIEASANMGNIVLIVPPGVTVSTDEVKTTMGSVKNKLGYAASPADATIRVTGSAGMGNVVARPPRKWRFMR</sequence>
<gene>
    <name evidence="2" type="ORF">FHU29_003120</name>
</gene>
<dbReference type="PANTHER" id="PTHR40763">
    <property type="entry name" value="MEMBRANE PROTEIN-RELATED"/>
    <property type="match status" value="1"/>
</dbReference>
<comment type="caution">
    <text evidence="2">The sequence shown here is derived from an EMBL/GenBank/DDBJ whole genome shotgun (WGS) entry which is preliminary data.</text>
</comment>
<reference evidence="2 3" key="1">
    <citation type="submission" date="2020-08" db="EMBL/GenBank/DDBJ databases">
        <title>Sequencing the genomes of 1000 actinobacteria strains.</title>
        <authorList>
            <person name="Klenk H.-P."/>
        </authorList>
    </citation>
    <scope>NUCLEOTIDE SEQUENCE [LARGE SCALE GENOMIC DNA]</scope>
    <source>
        <strain evidence="2 3">DSM 45258</strain>
    </source>
</reference>
<dbReference type="EMBL" id="JACHWS010000003">
    <property type="protein sequence ID" value="MBB3038651.1"/>
    <property type="molecule type" value="Genomic_DNA"/>
</dbReference>
<protein>
    <recommendedName>
        <fullName evidence="1">DUF1707 domain-containing protein</fullName>
    </recommendedName>
</protein>
<keyword evidence="3" id="KW-1185">Reference proteome</keyword>
<dbReference type="Proteomes" id="UP000567922">
    <property type="component" value="Unassembled WGS sequence"/>
</dbReference>
<dbReference type="Pfam" id="PF08044">
    <property type="entry name" value="DUF1707"/>
    <property type="match status" value="1"/>
</dbReference>
<evidence type="ECO:0000313" key="3">
    <source>
        <dbReference type="Proteomes" id="UP000567922"/>
    </source>
</evidence>
<dbReference type="InterPro" id="IPR012551">
    <property type="entry name" value="DUF1707_SHOCT-like"/>
</dbReference>
<organism evidence="2 3">
    <name type="scientific">Hoyosella altamirensis</name>
    <dbReference type="NCBI Taxonomy" id="616997"/>
    <lineage>
        <taxon>Bacteria</taxon>
        <taxon>Bacillati</taxon>
        <taxon>Actinomycetota</taxon>
        <taxon>Actinomycetes</taxon>
        <taxon>Mycobacteriales</taxon>
        <taxon>Hoyosellaceae</taxon>
        <taxon>Hoyosella</taxon>
    </lineage>
</organism>
<feature type="domain" description="DUF1707" evidence="1">
    <location>
        <begin position="9"/>
        <end position="61"/>
    </location>
</feature>
<accession>A0A839RS02</accession>
<evidence type="ECO:0000313" key="2">
    <source>
        <dbReference type="EMBL" id="MBB3038651.1"/>
    </source>
</evidence>
<dbReference type="RefSeq" id="WP_064440556.1">
    <property type="nucleotide sequence ID" value="NZ_BDDI01000008.1"/>
</dbReference>
<dbReference type="AlphaFoldDB" id="A0A839RS02"/>